<organism evidence="1 2">
    <name type="scientific">Stylosanthes scabra</name>
    <dbReference type="NCBI Taxonomy" id="79078"/>
    <lineage>
        <taxon>Eukaryota</taxon>
        <taxon>Viridiplantae</taxon>
        <taxon>Streptophyta</taxon>
        <taxon>Embryophyta</taxon>
        <taxon>Tracheophyta</taxon>
        <taxon>Spermatophyta</taxon>
        <taxon>Magnoliopsida</taxon>
        <taxon>eudicotyledons</taxon>
        <taxon>Gunneridae</taxon>
        <taxon>Pentapetalae</taxon>
        <taxon>rosids</taxon>
        <taxon>fabids</taxon>
        <taxon>Fabales</taxon>
        <taxon>Fabaceae</taxon>
        <taxon>Papilionoideae</taxon>
        <taxon>50 kb inversion clade</taxon>
        <taxon>dalbergioids sensu lato</taxon>
        <taxon>Dalbergieae</taxon>
        <taxon>Pterocarpus clade</taxon>
        <taxon>Stylosanthes</taxon>
    </lineage>
</organism>
<comment type="caution">
    <text evidence="1">The sequence shown here is derived from an EMBL/GenBank/DDBJ whole genome shotgun (WGS) entry which is preliminary data.</text>
</comment>
<dbReference type="Gene3D" id="3.30.70.330">
    <property type="match status" value="1"/>
</dbReference>
<dbReference type="Proteomes" id="UP001341840">
    <property type="component" value="Unassembled WGS sequence"/>
</dbReference>
<dbReference type="EMBL" id="JASCZI010182650">
    <property type="protein sequence ID" value="MED6188353.1"/>
    <property type="molecule type" value="Genomic_DNA"/>
</dbReference>
<protein>
    <recommendedName>
        <fullName evidence="3">RRM domain-containing protein</fullName>
    </recommendedName>
</protein>
<name>A0ABU6WUH3_9FABA</name>
<accession>A0ABU6WUH3</accession>
<gene>
    <name evidence="1" type="ORF">PIB30_085153</name>
</gene>
<evidence type="ECO:0008006" key="3">
    <source>
        <dbReference type="Google" id="ProtNLM"/>
    </source>
</evidence>
<dbReference type="InterPro" id="IPR035979">
    <property type="entry name" value="RBD_domain_sf"/>
</dbReference>
<sequence length="107" mass="12436">MGKGNGRQCREETLEAIGGRASQRHTIRHGDNKTDWRVGGEEIRTTRDGLRRTLIRCLWITSLQTQQRNGYGEFATREEALKAVEQLDGWLVWGYSLRVTKSKYRRN</sequence>
<dbReference type="SUPFAM" id="SSF54928">
    <property type="entry name" value="RNA-binding domain, RBD"/>
    <property type="match status" value="1"/>
</dbReference>
<keyword evidence="2" id="KW-1185">Reference proteome</keyword>
<evidence type="ECO:0000313" key="2">
    <source>
        <dbReference type="Proteomes" id="UP001341840"/>
    </source>
</evidence>
<proteinExistence type="predicted"/>
<dbReference type="InterPro" id="IPR012677">
    <property type="entry name" value="Nucleotide-bd_a/b_plait_sf"/>
</dbReference>
<evidence type="ECO:0000313" key="1">
    <source>
        <dbReference type="EMBL" id="MED6188353.1"/>
    </source>
</evidence>
<reference evidence="1 2" key="1">
    <citation type="journal article" date="2023" name="Plants (Basel)">
        <title>Bridging the Gap: Combining Genomics and Transcriptomics Approaches to Understand Stylosanthes scabra, an Orphan Legume from the Brazilian Caatinga.</title>
        <authorList>
            <person name="Ferreira-Neto J.R.C."/>
            <person name="da Silva M.D."/>
            <person name="Binneck E."/>
            <person name="de Melo N.F."/>
            <person name="da Silva R.H."/>
            <person name="de Melo A.L.T.M."/>
            <person name="Pandolfi V."/>
            <person name="Bustamante F.O."/>
            <person name="Brasileiro-Vidal A.C."/>
            <person name="Benko-Iseppon A.M."/>
        </authorList>
    </citation>
    <scope>NUCLEOTIDE SEQUENCE [LARGE SCALE GENOMIC DNA]</scope>
    <source>
        <tissue evidence="1">Leaves</tissue>
    </source>
</reference>